<keyword evidence="2" id="KW-1185">Reference proteome</keyword>
<comment type="caution">
    <text evidence="1">The sequence shown here is derived from an EMBL/GenBank/DDBJ whole genome shotgun (WGS) entry which is preliminary data.</text>
</comment>
<proteinExistence type="predicted"/>
<gene>
    <name evidence="1" type="ORF">ACFSX4_09500</name>
</gene>
<dbReference type="NCBIfam" id="NF040845">
    <property type="entry name" value="lmo0850_fam"/>
    <property type="match status" value="1"/>
</dbReference>
<reference evidence="2" key="1">
    <citation type="journal article" date="2019" name="Int. J. Syst. Evol. Microbiol.">
        <title>The Global Catalogue of Microorganisms (GCM) 10K type strain sequencing project: providing services to taxonomists for standard genome sequencing and annotation.</title>
        <authorList>
            <consortium name="The Broad Institute Genomics Platform"/>
            <consortium name="The Broad Institute Genome Sequencing Center for Infectious Disease"/>
            <person name="Wu L."/>
            <person name="Ma J."/>
        </authorList>
    </citation>
    <scope>NUCLEOTIDE SEQUENCE [LARGE SCALE GENOMIC DNA]</scope>
    <source>
        <strain evidence="2">KCTC 33575</strain>
    </source>
</reference>
<dbReference type="EMBL" id="JBHUOQ010000003">
    <property type="protein sequence ID" value="MFD2830698.1"/>
    <property type="molecule type" value="Genomic_DNA"/>
</dbReference>
<dbReference type="RefSeq" id="WP_377773974.1">
    <property type="nucleotide sequence ID" value="NZ_JBHUOQ010000003.1"/>
</dbReference>
<evidence type="ECO:0000313" key="2">
    <source>
        <dbReference type="Proteomes" id="UP001597519"/>
    </source>
</evidence>
<protein>
    <submittedName>
        <fullName evidence="1">Lmo0850 family protein</fullName>
    </submittedName>
</protein>
<name>A0ABW5WZV8_9STAP</name>
<dbReference type="Proteomes" id="UP001597519">
    <property type="component" value="Unassembled WGS sequence"/>
</dbReference>
<dbReference type="InterPro" id="IPR049839">
    <property type="entry name" value="Lmo0850-like"/>
</dbReference>
<organism evidence="1 2">
    <name type="scientific">Corticicoccus populi</name>
    <dbReference type="NCBI Taxonomy" id="1812821"/>
    <lineage>
        <taxon>Bacteria</taxon>
        <taxon>Bacillati</taxon>
        <taxon>Bacillota</taxon>
        <taxon>Bacilli</taxon>
        <taxon>Bacillales</taxon>
        <taxon>Staphylococcaceae</taxon>
        <taxon>Corticicoccus</taxon>
    </lineage>
</organism>
<sequence length="49" mass="5683">MHKNDKSKVQKVVSMLNELGVKVKVSGSRFDMMKRISHKEKLRLKEGNI</sequence>
<evidence type="ECO:0000313" key="1">
    <source>
        <dbReference type="EMBL" id="MFD2830698.1"/>
    </source>
</evidence>
<accession>A0ABW5WZV8</accession>